<dbReference type="AlphaFoldDB" id="A0A058Z9C8"/>
<dbReference type="EMBL" id="KB932203">
    <property type="protein sequence ID" value="KCV70880.1"/>
    <property type="molecule type" value="Genomic_DNA"/>
</dbReference>
<proteinExistence type="predicted"/>
<evidence type="ECO:0000313" key="2">
    <source>
        <dbReference type="Proteomes" id="UP000030693"/>
    </source>
</evidence>
<gene>
    <name evidence="1" type="ORF">H696_01828</name>
</gene>
<organism evidence="1">
    <name type="scientific">Fonticula alba</name>
    <name type="common">Slime mold</name>
    <dbReference type="NCBI Taxonomy" id="691883"/>
    <lineage>
        <taxon>Eukaryota</taxon>
        <taxon>Rotosphaerida</taxon>
        <taxon>Fonticulaceae</taxon>
        <taxon>Fonticula</taxon>
    </lineage>
</organism>
<reference evidence="1" key="1">
    <citation type="submission" date="2013-04" db="EMBL/GenBank/DDBJ databases">
        <title>The Genome Sequence of Fonticula alba ATCC 38817.</title>
        <authorList>
            <consortium name="The Broad Institute Genomics Platform"/>
            <person name="Russ C."/>
            <person name="Cuomo C."/>
            <person name="Burger G."/>
            <person name="Gray M.W."/>
            <person name="Holland P.W.H."/>
            <person name="King N."/>
            <person name="Lang F.B.F."/>
            <person name="Roger A.J."/>
            <person name="Ruiz-Trillo I."/>
            <person name="Brown M."/>
            <person name="Walker B."/>
            <person name="Young S."/>
            <person name="Zeng Q."/>
            <person name="Gargeya S."/>
            <person name="Fitzgerald M."/>
            <person name="Haas B."/>
            <person name="Abouelleil A."/>
            <person name="Allen A.W."/>
            <person name="Alvarado L."/>
            <person name="Arachchi H.M."/>
            <person name="Berlin A.M."/>
            <person name="Chapman S.B."/>
            <person name="Gainer-Dewar J."/>
            <person name="Goldberg J."/>
            <person name="Griggs A."/>
            <person name="Gujja S."/>
            <person name="Hansen M."/>
            <person name="Howarth C."/>
            <person name="Imamovic A."/>
            <person name="Ireland A."/>
            <person name="Larimer J."/>
            <person name="McCowan C."/>
            <person name="Murphy C."/>
            <person name="Pearson M."/>
            <person name="Poon T.W."/>
            <person name="Priest M."/>
            <person name="Roberts A."/>
            <person name="Saif S."/>
            <person name="Shea T."/>
            <person name="Sisk P."/>
            <person name="Sykes S."/>
            <person name="Wortman J."/>
            <person name="Nusbaum C."/>
            <person name="Birren B."/>
        </authorList>
    </citation>
    <scope>NUCLEOTIDE SEQUENCE [LARGE SCALE GENOMIC DNA]</scope>
    <source>
        <strain evidence="1">ATCC 38817</strain>
    </source>
</reference>
<dbReference type="GO" id="GO:0008312">
    <property type="term" value="F:7S RNA binding"/>
    <property type="evidence" value="ECO:0007669"/>
    <property type="project" value="InterPro"/>
</dbReference>
<sequence>MPAHINWQSFQQAVEAMIATSPGSTTLSSTYTHSKGEITFSATNRVQTHTFVSSLSDDLRRYERLNLQVSLFACGVTD</sequence>
<dbReference type="GO" id="GO:0048500">
    <property type="term" value="C:signal recognition particle"/>
    <property type="evidence" value="ECO:0007669"/>
    <property type="project" value="InterPro"/>
</dbReference>
<evidence type="ECO:0008006" key="3">
    <source>
        <dbReference type="Google" id="ProtNLM"/>
    </source>
</evidence>
<dbReference type="OrthoDB" id="360923at2759"/>
<evidence type="ECO:0000313" key="1">
    <source>
        <dbReference type="EMBL" id="KCV70880.1"/>
    </source>
</evidence>
<dbReference type="GeneID" id="20526553"/>
<dbReference type="RefSeq" id="XP_009494003.1">
    <property type="nucleotide sequence ID" value="XM_009495728.1"/>
</dbReference>
<dbReference type="Gene3D" id="3.30.720.10">
    <property type="entry name" value="Signal recognition particle alu RNA binding heterodimer, srp9/1"/>
    <property type="match status" value="1"/>
</dbReference>
<protein>
    <recommendedName>
        <fullName evidence="3">SRP9 domain-containing protein</fullName>
    </recommendedName>
</protein>
<dbReference type="SUPFAM" id="SSF54762">
    <property type="entry name" value="Signal recognition particle alu RNA binding heterodimer, SRP9/14"/>
    <property type="match status" value="1"/>
</dbReference>
<keyword evidence="2" id="KW-1185">Reference proteome</keyword>
<dbReference type="InterPro" id="IPR009018">
    <property type="entry name" value="Signal_recog_particle_SRP9/14"/>
</dbReference>
<name>A0A058Z9C8_FONAL</name>
<dbReference type="GO" id="GO:0006614">
    <property type="term" value="P:SRP-dependent cotranslational protein targeting to membrane"/>
    <property type="evidence" value="ECO:0007669"/>
    <property type="project" value="InterPro"/>
</dbReference>
<accession>A0A058Z9C8</accession>
<dbReference type="Proteomes" id="UP000030693">
    <property type="component" value="Unassembled WGS sequence"/>
</dbReference>